<comment type="caution">
    <text evidence="2">The sequence shown here is derived from an EMBL/GenBank/DDBJ whole genome shotgun (WGS) entry which is preliminary data.</text>
</comment>
<feature type="chain" id="PRO_5047486839" description="Tetratricopeptide repeat protein" evidence="1">
    <location>
        <begin position="19"/>
        <end position="320"/>
    </location>
</feature>
<keyword evidence="3" id="KW-1185">Reference proteome</keyword>
<dbReference type="EMBL" id="JAFKCS010000001">
    <property type="protein sequence ID" value="MBN7818322.1"/>
    <property type="molecule type" value="Genomic_DNA"/>
</dbReference>
<dbReference type="Gene3D" id="1.25.40.10">
    <property type="entry name" value="Tetratricopeptide repeat domain"/>
    <property type="match status" value="2"/>
</dbReference>
<reference evidence="2 3" key="1">
    <citation type="submission" date="2021-03" db="EMBL/GenBank/DDBJ databases">
        <title>novel species isolated from a fishpond in China.</title>
        <authorList>
            <person name="Lu H."/>
            <person name="Cai Z."/>
        </authorList>
    </citation>
    <scope>NUCLEOTIDE SEQUENCE [LARGE SCALE GENOMIC DNA]</scope>
    <source>
        <strain evidence="2 3">Y57</strain>
    </source>
</reference>
<evidence type="ECO:0000256" key="1">
    <source>
        <dbReference type="SAM" id="SignalP"/>
    </source>
</evidence>
<dbReference type="RefSeq" id="WP_206592158.1">
    <property type="nucleotide sequence ID" value="NZ_JAFKCS010000001.1"/>
</dbReference>
<keyword evidence="1" id="KW-0732">Signal</keyword>
<dbReference type="InterPro" id="IPR011990">
    <property type="entry name" value="TPR-like_helical_dom_sf"/>
</dbReference>
<feature type="signal peptide" evidence="1">
    <location>
        <begin position="1"/>
        <end position="18"/>
    </location>
</feature>
<sequence>MRKPLAMALLLSSASVYADLQQAILAFEQGEDKQAQSLFEAASEQAEAKIYLSRIWLAQDADKAEDWIEQAVAQAPQSAEAHFTRGVVMGQQAGNSVFSALSYAKKSLQSFHRAVELAPDNSEYRQGLMSFYLQAPGIAGGDTELALAQIKELESRDQRAGMLARLNYLSAADNQQDYQQLLESAKHSMPGIPDFYFQAAMQLVQDEKYDLAIAEFKQAISQPASDQESLNSRYMAMYQLGRASVKGEVQIDEGIHALQNFLEHAPKNRKLPSRQWAAFRLANLQQLKGLKEQAKQVYQTLQSSHDKKLAKEVKKKLHSL</sequence>
<dbReference type="SUPFAM" id="SSF48452">
    <property type="entry name" value="TPR-like"/>
    <property type="match status" value="2"/>
</dbReference>
<proteinExistence type="predicted"/>
<evidence type="ECO:0000313" key="3">
    <source>
        <dbReference type="Proteomes" id="UP000663992"/>
    </source>
</evidence>
<evidence type="ECO:0000313" key="2">
    <source>
        <dbReference type="EMBL" id="MBN7818322.1"/>
    </source>
</evidence>
<gene>
    <name evidence="2" type="ORF">J0A65_00525</name>
</gene>
<dbReference type="Proteomes" id="UP000663992">
    <property type="component" value="Unassembled WGS sequence"/>
</dbReference>
<name>A0ABS3CMJ2_9ALTE</name>
<evidence type="ECO:0008006" key="4">
    <source>
        <dbReference type="Google" id="ProtNLM"/>
    </source>
</evidence>
<organism evidence="2 3">
    <name type="scientific">Bowmanella yangjiangensis</name>
    <dbReference type="NCBI Taxonomy" id="2811230"/>
    <lineage>
        <taxon>Bacteria</taxon>
        <taxon>Pseudomonadati</taxon>
        <taxon>Pseudomonadota</taxon>
        <taxon>Gammaproteobacteria</taxon>
        <taxon>Alteromonadales</taxon>
        <taxon>Alteromonadaceae</taxon>
        <taxon>Bowmanella</taxon>
    </lineage>
</organism>
<protein>
    <recommendedName>
        <fullName evidence="4">Tetratricopeptide repeat protein</fullName>
    </recommendedName>
</protein>
<accession>A0ABS3CMJ2</accession>